<feature type="domain" description="Heterokaryon incompatibility" evidence="1">
    <location>
        <begin position="1"/>
        <end position="53"/>
    </location>
</feature>
<feature type="non-terminal residue" evidence="2">
    <location>
        <position position="1"/>
    </location>
</feature>
<dbReference type="GeneID" id="85319002"/>
<reference evidence="2" key="1">
    <citation type="submission" date="2023-06" db="EMBL/GenBank/DDBJ databases">
        <title>Genome-scale phylogeny and comparative genomics of the fungal order Sordariales.</title>
        <authorList>
            <consortium name="Lawrence Berkeley National Laboratory"/>
            <person name="Hensen N."/>
            <person name="Bonometti L."/>
            <person name="Westerberg I."/>
            <person name="Brannstrom I.O."/>
            <person name="Guillou S."/>
            <person name="Cros-Aarteil S."/>
            <person name="Calhoun S."/>
            <person name="Haridas S."/>
            <person name="Kuo A."/>
            <person name="Mondo S."/>
            <person name="Pangilinan J."/>
            <person name="Riley R."/>
            <person name="LaButti K."/>
            <person name="Andreopoulos B."/>
            <person name="Lipzen A."/>
            <person name="Chen C."/>
            <person name="Yanf M."/>
            <person name="Daum C."/>
            <person name="Ng V."/>
            <person name="Clum A."/>
            <person name="Steindorff A."/>
            <person name="Ohm R."/>
            <person name="Martin F."/>
            <person name="Silar P."/>
            <person name="Natvig D."/>
            <person name="Lalanne C."/>
            <person name="Gautier V."/>
            <person name="Ament-velasquez S.L."/>
            <person name="Kruys A."/>
            <person name="Hutchinson M.I."/>
            <person name="Powell A.J."/>
            <person name="Barry K."/>
            <person name="Miller A.N."/>
            <person name="Grigoriev I.V."/>
            <person name="Debuchy R."/>
            <person name="Gladieux P."/>
            <person name="Thoren M.H."/>
            <person name="Johannesson H."/>
        </authorList>
    </citation>
    <scope>NUCLEOTIDE SEQUENCE</scope>
    <source>
        <strain evidence="2">SMH2392-1A</strain>
    </source>
</reference>
<organism evidence="2 3">
    <name type="scientific">Lasiosphaeria miniovina</name>
    <dbReference type="NCBI Taxonomy" id="1954250"/>
    <lineage>
        <taxon>Eukaryota</taxon>
        <taxon>Fungi</taxon>
        <taxon>Dikarya</taxon>
        <taxon>Ascomycota</taxon>
        <taxon>Pezizomycotina</taxon>
        <taxon>Sordariomycetes</taxon>
        <taxon>Sordariomycetidae</taxon>
        <taxon>Sordariales</taxon>
        <taxon>Lasiosphaeriaceae</taxon>
        <taxon>Lasiosphaeria</taxon>
    </lineage>
</organism>
<dbReference type="PANTHER" id="PTHR33112">
    <property type="entry name" value="DOMAIN PROTEIN, PUTATIVE-RELATED"/>
    <property type="match status" value="1"/>
</dbReference>
<accession>A0AA40A4W5</accession>
<dbReference type="Proteomes" id="UP001172101">
    <property type="component" value="Unassembled WGS sequence"/>
</dbReference>
<evidence type="ECO:0000313" key="3">
    <source>
        <dbReference type="Proteomes" id="UP001172101"/>
    </source>
</evidence>
<keyword evidence="3" id="KW-1185">Reference proteome</keyword>
<feature type="non-terminal residue" evidence="2">
    <location>
        <position position="137"/>
    </location>
</feature>
<proteinExistence type="predicted"/>
<evidence type="ECO:0000313" key="2">
    <source>
        <dbReference type="EMBL" id="KAK0709359.1"/>
    </source>
</evidence>
<sequence>RYIWIDSLCIVQDDEEDWRRESAKNSTTYLDSYLTLAVTKSKNCTGGLFSRYSHRKFCGVDLKGWPFTLYCRQKLLHWELRNKICSDPDEDEDELYDSHFPLLRSAYVYQERLLSPRVLHFGAEELLWECMEETRCK</sequence>
<comment type="caution">
    <text evidence="2">The sequence shown here is derived from an EMBL/GenBank/DDBJ whole genome shotgun (WGS) entry which is preliminary data.</text>
</comment>
<protein>
    <recommendedName>
        <fullName evidence="1">Heterokaryon incompatibility domain-containing protein</fullName>
    </recommendedName>
</protein>
<dbReference type="AlphaFoldDB" id="A0AA40A4W5"/>
<dbReference type="InterPro" id="IPR010730">
    <property type="entry name" value="HET"/>
</dbReference>
<evidence type="ECO:0000259" key="1">
    <source>
        <dbReference type="Pfam" id="PF06985"/>
    </source>
</evidence>
<dbReference type="EMBL" id="JAUIRO010000006">
    <property type="protein sequence ID" value="KAK0709359.1"/>
    <property type="molecule type" value="Genomic_DNA"/>
</dbReference>
<dbReference type="RefSeq" id="XP_060292663.1">
    <property type="nucleotide sequence ID" value="XM_060435732.1"/>
</dbReference>
<dbReference type="PANTHER" id="PTHR33112:SF16">
    <property type="entry name" value="HETEROKARYON INCOMPATIBILITY DOMAIN-CONTAINING PROTEIN"/>
    <property type="match status" value="1"/>
</dbReference>
<gene>
    <name evidence="2" type="ORF">B0T26DRAFT_600750</name>
</gene>
<dbReference type="Pfam" id="PF06985">
    <property type="entry name" value="HET"/>
    <property type="match status" value="1"/>
</dbReference>
<name>A0AA40A4W5_9PEZI</name>